<keyword evidence="2" id="KW-1185">Reference proteome</keyword>
<accession>A0A1I8FEH4</accession>
<reference evidence="3" key="1">
    <citation type="submission" date="2016-11" db="UniProtKB">
        <authorList>
            <consortium name="WormBaseParasite"/>
        </authorList>
    </citation>
    <scope>IDENTIFICATION</scope>
</reference>
<dbReference type="Proteomes" id="UP000095280">
    <property type="component" value="Unplaced"/>
</dbReference>
<dbReference type="AlphaFoldDB" id="A0A1I8FEH4"/>
<evidence type="ECO:0000313" key="3">
    <source>
        <dbReference type="WBParaSite" id="maker-unitig_29999-snap-gene-0.1-mRNA-1"/>
    </source>
</evidence>
<proteinExistence type="predicted"/>
<organism evidence="2 3">
    <name type="scientific">Macrostomum lignano</name>
    <dbReference type="NCBI Taxonomy" id="282301"/>
    <lineage>
        <taxon>Eukaryota</taxon>
        <taxon>Metazoa</taxon>
        <taxon>Spiralia</taxon>
        <taxon>Lophotrochozoa</taxon>
        <taxon>Platyhelminthes</taxon>
        <taxon>Rhabditophora</taxon>
        <taxon>Macrostomorpha</taxon>
        <taxon>Macrostomida</taxon>
        <taxon>Macrostomidae</taxon>
        <taxon>Macrostomum</taxon>
    </lineage>
</organism>
<evidence type="ECO:0000256" key="1">
    <source>
        <dbReference type="SAM" id="MobiDB-lite"/>
    </source>
</evidence>
<dbReference type="WBParaSite" id="maker-unitig_29999-snap-gene-0.1-mRNA-1">
    <property type="protein sequence ID" value="maker-unitig_29999-snap-gene-0.1-mRNA-1"/>
    <property type="gene ID" value="maker-unitig_29999-snap-gene-0.1"/>
</dbReference>
<name>A0A1I8FEH4_9PLAT</name>
<feature type="compositionally biased region" description="Basic residues" evidence="1">
    <location>
        <begin position="285"/>
        <end position="300"/>
    </location>
</feature>
<feature type="region of interest" description="Disordered" evidence="1">
    <location>
        <begin position="255"/>
        <end position="300"/>
    </location>
</feature>
<protein>
    <submittedName>
        <fullName evidence="3">SH2 domain-containing protein</fullName>
    </submittedName>
</protein>
<sequence length="404" mass="44608">RRPPDPARRSRAADVCARARPEVYVNLAAPRPRPSEPSSLPPLPACCVSSTHDQQKAAPTQRLLANRFFPGKTDSLQRLARLERRRAQFRTPQAEVTFDQIAKSKAGRVQQPQPVGFLLPMPCGAHGFCSASLRKPKPSVWCMASNRPGAFLVRLSESTGALSVTRCPRLGQAESLDPFTDAELQAAPLADRLFSEPGLVWLLDAEGRLPGQGGRAGRSREPVWGRRQAARCDGYVPRRRGGRLRLRLRLRTPGCQQSGGEPALTAGHQRIGFGRTGSRQTGRLPLRRSGTRCPGSRRRRNMPQGCLASVHWSSQNGHDVFSCWDDSLTAASAAPALMMNSNIVRETRATGSWVGWLELKLQRRFGCRLVADTPHVSATQSFTYTPSAEQQFRKFESFALFQLV</sequence>
<evidence type="ECO:0000313" key="2">
    <source>
        <dbReference type="Proteomes" id="UP000095280"/>
    </source>
</evidence>